<feature type="signal peptide" evidence="1">
    <location>
        <begin position="1"/>
        <end position="21"/>
    </location>
</feature>
<protein>
    <submittedName>
        <fullName evidence="2">ABC transporter substrate-binding protein</fullName>
    </submittedName>
</protein>
<dbReference type="InterPro" id="IPR007487">
    <property type="entry name" value="ABC_transpt-TYRBP-like"/>
</dbReference>
<keyword evidence="1" id="KW-0732">Signal</keyword>
<evidence type="ECO:0000313" key="3">
    <source>
        <dbReference type="Proteomes" id="UP000276568"/>
    </source>
</evidence>
<feature type="chain" id="PRO_5039568354" evidence="1">
    <location>
        <begin position="22"/>
        <end position="324"/>
    </location>
</feature>
<evidence type="ECO:0000313" key="2">
    <source>
        <dbReference type="EMBL" id="RNM31263.1"/>
    </source>
</evidence>
<accession>A0A3N0I2N8</accession>
<dbReference type="OrthoDB" id="9776955at2"/>
<dbReference type="PANTHER" id="PTHR35271">
    <property type="entry name" value="ABC TRANSPORTER, SUBSTRATE-BINDING LIPOPROTEIN-RELATED"/>
    <property type="match status" value="1"/>
</dbReference>
<dbReference type="CDD" id="cd06325">
    <property type="entry name" value="PBP1_ABC_unchar_transporter"/>
    <property type="match status" value="1"/>
</dbReference>
<dbReference type="EMBL" id="RJQC01000001">
    <property type="protein sequence ID" value="RNM31263.1"/>
    <property type="molecule type" value="Genomic_DNA"/>
</dbReference>
<name>A0A3N0I2N8_9FIRM</name>
<dbReference type="PANTHER" id="PTHR35271:SF1">
    <property type="entry name" value="ABC TRANSPORTER, SUBSTRATE-BINDING LIPOPROTEIN"/>
    <property type="match status" value="1"/>
</dbReference>
<dbReference type="Proteomes" id="UP000276568">
    <property type="component" value="Unassembled WGS sequence"/>
</dbReference>
<dbReference type="InterPro" id="IPR028082">
    <property type="entry name" value="Peripla_BP_I"/>
</dbReference>
<dbReference type="SUPFAM" id="SSF53822">
    <property type="entry name" value="Periplasmic binding protein-like I"/>
    <property type="match status" value="1"/>
</dbReference>
<reference evidence="2 3" key="1">
    <citation type="submission" date="2018-11" db="EMBL/GenBank/DDBJ databases">
        <title>Clostridium sp. nov., a member of the family Erysipelotrichaceae isolated from pig faeces.</title>
        <authorList>
            <person name="Chang Y.-H."/>
        </authorList>
    </citation>
    <scope>NUCLEOTIDE SEQUENCE [LARGE SCALE GENOMIC DNA]</scope>
    <source>
        <strain evidence="2 3">YH-panp20</strain>
    </source>
</reference>
<dbReference type="Gene3D" id="3.40.50.2300">
    <property type="match status" value="2"/>
</dbReference>
<dbReference type="Pfam" id="PF04392">
    <property type="entry name" value="ABC_sub_bind"/>
    <property type="match status" value="1"/>
</dbReference>
<sequence length="324" mass="34745">MKKLGKIALAVALGLSMTACSSGTAKKDKSDVKIGVIQYTEHPALDKAYDGFVKQMKKAGYKKSQIDFKNAQNDQSNCETIANKFVNDGDDLIYAIATPAAQAVKGKTDDIPIVISAVTDPKAAGLVQSNKKPGENVTGTSDLNPVEEQIELLQKLIPNAKKVGIMYCSSEDNSIVQAKLARKAIEKAGMEAQDFTVSETNQIQQVAESMVGKVDAVYIPTDNMLAESISSVTSVTNENNLPCIVGESNMCEGGGLATYSIDYEKLGEQAGKMAVKILNGADPATMKIQYQSTDDLQLYINRKVATQLGITIPDEYQDATDIGE</sequence>
<proteinExistence type="predicted"/>
<keyword evidence="3" id="KW-1185">Reference proteome</keyword>
<dbReference type="PROSITE" id="PS51257">
    <property type="entry name" value="PROKAR_LIPOPROTEIN"/>
    <property type="match status" value="1"/>
</dbReference>
<dbReference type="AlphaFoldDB" id="A0A3N0I2N8"/>
<gene>
    <name evidence="2" type="ORF">EDX97_01470</name>
</gene>
<organism evidence="2 3">
    <name type="scientific">Absicoccus porci</name>
    <dbReference type="NCBI Taxonomy" id="2486576"/>
    <lineage>
        <taxon>Bacteria</taxon>
        <taxon>Bacillati</taxon>
        <taxon>Bacillota</taxon>
        <taxon>Erysipelotrichia</taxon>
        <taxon>Erysipelotrichales</taxon>
        <taxon>Erysipelotrichaceae</taxon>
        <taxon>Absicoccus</taxon>
    </lineage>
</organism>
<comment type="caution">
    <text evidence="2">The sequence shown here is derived from an EMBL/GenBank/DDBJ whole genome shotgun (WGS) entry which is preliminary data.</text>
</comment>
<dbReference type="RefSeq" id="WP_128519429.1">
    <property type="nucleotide sequence ID" value="NZ_JALFCT010000048.1"/>
</dbReference>
<evidence type="ECO:0000256" key="1">
    <source>
        <dbReference type="SAM" id="SignalP"/>
    </source>
</evidence>